<accession>A0ABR0BE13</accession>
<gene>
    <name evidence="2" type="ORF">Purlil1_13470</name>
</gene>
<reference evidence="2 3" key="1">
    <citation type="journal article" date="2024" name="Microbiol. Resour. Announc.">
        <title>Genome annotations for the ascomycete fungi Trichoderma harzianum, Trichoderma aggressivum, and Purpureocillium lilacinum.</title>
        <authorList>
            <person name="Beijen E.P.W."/>
            <person name="Ohm R.A."/>
        </authorList>
    </citation>
    <scope>NUCLEOTIDE SEQUENCE [LARGE SCALE GENOMIC DNA]</scope>
    <source>
        <strain evidence="2 3">CBS 150709</strain>
    </source>
</reference>
<proteinExistence type="predicted"/>
<dbReference type="Proteomes" id="UP001287286">
    <property type="component" value="Unassembled WGS sequence"/>
</dbReference>
<evidence type="ECO:0000256" key="1">
    <source>
        <dbReference type="SAM" id="MobiDB-lite"/>
    </source>
</evidence>
<evidence type="ECO:0000313" key="2">
    <source>
        <dbReference type="EMBL" id="KAK4071303.1"/>
    </source>
</evidence>
<evidence type="ECO:0000313" key="3">
    <source>
        <dbReference type="Proteomes" id="UP001287286"/>
    </source>
</evidence>
<organism evidence="2 3">
    <name type="scientific">Purpureocillium lilacinum</name>
    <name type="common">Paecilomyces lilacinus</name>
    <dbReference type="NCBI Taxonomy" id="33203"/>
    <lineage>
        <taxon>Eukaryota</taxon>
        <taxon>Fungi</taxon>
        <taxon>Dikarya</taxon>
        <taxon>Ascomycota</taxon>
        <taxon>Pezizomycotina</taxon>
        <taxon>Sordariomycetes</taxon>
        <taxon>Hypocreomycetidae</taxon>
        <taxon>Hypocreales</taxon>
        <taxon>Ophiocordycipitaceae</taxon>
        <taxon>Purpureocillium</taxon>
    </lineage>
</organism>
<name>A0ABR0BE13_PURLI</name>
<comment type="caution">
    <text evidence="2">The sequence shown here is derived from an EMBL/GenBank/DDBJ whole genome shotgun (WGS) entry which is preliminary data.</text>
</comment>
<keyword evidence="3" id="KW-1185">Reference proteome</keyword>
<sequence length="145" mass="15696">MCEDLRDMADKELECAENRQPAALRMTKKRMSESAGFDVETDGELPGHNNPGRELKKHARFPSGNGAPAIHEQPSDSTQLTASLVSPGTGAEPMTDCFASIPADMVLSKSVDAAATLDDLIYDAPVNGIVNFPDFMERWTASIQQ</sequence>
<dbReference type="EMBL" id="JAWRVI010000227">
    <property type="protein sequence ID" value="KAK4071303.1"/>
    <property type="molecule type" value="Genomic_DNA"/>
</dbReference>
<feature type="region of interest" description="Disordered" evidence="1">
    <location>
        <begin position="24"/>
        <end position="89"/>
    </location>
</feature>
<protein>
    <submittedName>
        <fullName evidence="2">Uncharacterized protein</fullName>
    </submittedName>
</protein>
<feature type="compositionally biased region" description="Polar residues" evidence="1">
    <location>
        <begin position="75"/>
        <end position="86"/>
    </location>
</feature>